<evidence type="ECO:0000259" key="2">
    <source>
        <dbReference type="Pfam" id="PF09992"/>
    </source>
</evidence>
<reference evidence="5" key="1">
    <citation type="journal article" date="2019" name="Int. J. Syst. Evol. Microbiol.">
        <title>The Global Catalogue of Microorganisms (GCM) 10K type strain sequencing project: providing services to taxonomists for standard genome sequencing and annotation.</title>
        <authorList>
            <consortium name="The Broad Institute Genomics Platform"/>
            <consortium name="The Broad Institute Genome Sequencing Center for Infectious Disease"/>
            <person name="Wu L."/>
            <person name="Ma J."/>
        </authorList>
    </citation>
    <scope>NUCLEOTIDE SEQUENCE [LARGE SCALE GENOMIC DNA]</scope>
    <source>
        <strain evidence="5">JCM 18326</strain>
    </source>
</reference>
<feature type="signal peptide" evidence="1">
    <location>
        <begin position="1"/>
        <end position="20"/>
    </location>
</feature>
<dbReference type="PANTHER" id="PTHR40446">
    <property type="entry name" value="N-ACETYLGLUCOSAMINE-1-PHOSPHODIESTER ALPHA-N-ACETYLGLUCOSAMINIDASE"/>
    <property type="match status" value="1"/>
</dbReference>
<accession>A0ABP9D4T4</accession>
<dbReference type="PANTHER" id="PTHR40446:SF2">
    <property type="entry name" value="N-ACETYLGLUCOSAMINE-1-PHOSPHODIESTER ALPHA-N-ACETYLGLUCOSAMINIDASE"/>
    <property type="match status" value="1"/>
</dbReference>
<feature type="domain" description="Golvesin/Xly CBD-like" evidence="3">
    <location>
        <begin position="329"/>
        <end position="447"/>
    </location>
</feature>
<dbReference type="InterPro" id="IPR033803">
    <property type="entry name" value="CBD-like_Golvesin-Xly"/>
</dbReference>
<feature type="domain" description="Phosphodiester glycosidase" evidence="2">
    <location>
        <begin position="94"/>
        <end position="306"/>
    </location>
</feature>
<evidence type="ECO:0000313" key="5">
    <source>
        <dbReference type="Proteomes" id="UP001500298"/>
    </source>
</evidence>
<name>A0ABP9D4T4_9BACT</name>
<protein>
    <recommendedName>
        <fullName evidence="6">Phosphodiester glycosidase domain-containing protein</fullName>
    </recommendedName>
</protein>
<dbReference type="EMBL" id="BAABJX010000017">
    <property type="protein sequence ID" value="GAA4827000.1"/>
    <property type="molecule type" value="Genomic_DNA"/>
</dbReference>
<evidence type="ECO:0000256" key="1">
    <source>
        <dbReference type="SAM" id="SignalP"/>
    </source>
</evidence>
<dbReference type="Pfam" id="PF09992">
    <property type="entry name" value="NAGPA"/>
    <property type="match status" value="1"/>
</dbReference>
<comment type="caution">
    <text evidence="4">The sequence shown here is derived from an EMBL/GenBank/DDBJ whole genome shotgun (WGS) entry which is preliminary data.</text>
</comment>
<proteinExistence type="predicted"/>
<evidence type="ECO:0000259" key="3">
    <source>
        <dbReference type="Pfam" id="PF25275"/>
    </source>
</evidence>
<gene>
    <name evidence="4" type="ORF">GCM10023331_09720</name>
</gene>
<organism evidence="4 5">
    <name type="scientific">Algivirga pacifica</name>
    <dbReference type="NCBI Taxonomy" id="1162670"/>
    <lineage>
        <taxon>Bacteria</taxon>
        <taxon>Pseudomonadati</taxon>
        <taxon>Bacteroidota</taxon>
        <taxon>Cytophagia</taxon>
        <taxon>Cytophagales</taxon>
        <taxon>Flammeovirgaceae</taxon>
        <taxon>Algivirga</taxon>
    </lineage>
</organism>
<evidence type="ECO:0008006" key="6">
    <source>
        <dbReference type="Google" id="ProtNLM"/>
    </source>
</evidence>
<dbReference type="Pfam" id="PF25275">
    <property type="entry name" value="Golvesin_C"/>
    <property type="match status" value="1"/>
</dbReference>
<dbReference type="InterPro" id="IPR018711">
    <property type="entry name" value="NAGPA"/>
</dbReference>
<dbReference type="RefSeq" id="WP_345369676.1">
    <property type="nucleotide sequence ID" value="NZ_BAABJX010000017.1"/>
</dbReference>
<keyword evidence="1" id="KW-0732">Signal</keyword>
<sequence>MRNTFTLIIALLCITLGANAQSGHGIQWQQVTNTGLPSAVEYYESTSDLEGGQKLKAFYTKVDFSTGEVALKTTMTTSGFQKPSAFAKNYGGKVYTAINGGFYGANGSVSLVIDNSDILAHNIFALSRSGKTYYPTRSAIGINKEKKLAIDWVYGFTGDKTVYSYTQPAQNVEGEQPLPSPSQSTGSLWEQEMAMGGGPLLIKDGEAVADYGFELFPADIVGSRAPRTAVGITANNELISLVVDGRQSGYSDGVTLRELTDMLEDLGCVAALNLDGGGSSAMVVDDEVVNKPSDGSERSVKSVLMVVAAPKVMDTEGDAYQEKGTVPFEEASSQEGYGTSPSRIVTTDQEKVTAEAIYTLEGIVPGKYEVEAWWQSSEEYASDATFQVRKGEDDFTQEEVKVDQTDTEKSHQFNTLGVFDLSEKDSIVLVNQTTTGSKVNIDAIRLRYLEKSKPTLAFTSGWDPSETYAKNEELSLSFSSESPNTGVPLTSLKLTKKVGSQKEILWDYTVAEGEEVYQLQGEAAFTVTEEVGMKITLLLEAVDSTGEVHTDEALFYVTAQSPTILFDNNRTRMEGTHEVGEVLSIPLSFAPVKDSRPLKQLSIYFIAGEEERLLKEESIAEGVSAYTYTYEVTNEASEAILSFQIEDVNGYISKALYTMQVPTVLGVSIADFPQDLKITYTEEEWQVTSSRQPILGAALYTLEGRVLYEKPYEYGVKNVRIPLKTTGQIYLLKIITSEGTFTRKVM</sequence>
<dbReference type="Proteomes" id="UP001500298">
    <property type="component" value="Unassembled WGS sequence"/>
</dbReference>
<keyword evidence="5" id="KW-1185">Reference proteome</keyword>
<evidence type="ECO:0000313" key="4">
    <source>
        <dbReference type="EMBL" id="GAA4827000.1"/>
    </source>
</evidence>
<feature type="chain" id="PRO_5046730213" description="Phosphodiester glycosidase domain-containing protein" evidence="1">
    <location>
        <begin position="21"/>
        <end position="746"/>
    </location>
</feature>